<feature type="transmembrane region" description="Helical" evidence="1">
    <location>
        <begin position="127"/>
        <end position="146"/>
    </location>
</feature>
<reference evidence="2 3" key="4">
    <citation type="journal article" date="2009" name="Appl. Environ. Microbiol.">
        <title>Comparative genome-wide transcriptional profiling of Azorhizobium caulinodans ORS571 grown under free-living and symbiotic conditions.</title>
        <authorList>
            <person name="Tsukada S."/>
            <person name="Aono T."/>
            <person name="Akiba N."/>
            <person name="Lee KB."/>
            <person name="Liu CT."/>
            <person name="Toyazaki H."/>
            <person name="Oyaizu H."/>
        </authorList>
    </citation>
    <scope>NUCLEOTIDE SEQUENCE [LARGE SCALE GENOMIC DNA]</scope>
    <source>
        <strain evidence="3">ATCC 43989 / DSM 5975 / JCM 20966 / LMG 6465 / NBRC 14845 / NCIMB 13405 / ORS 571</strain>
    </source>
</reference>
<reference evidence="2 3" key="3">
    <citation type="journal article" date="2008" name="BMC Genomics">
        <title>The genome of the versatile nitrogen fixer Azorhizobium caulinodans ORS571.</title>
        <authorList>
            <person name="Lee KB."/>
            <person name="Backer P.D."/>
            <person name="Aono T."/>
            <person name="Liu CT."/>
            <person name="Suzuki S."/>
            <person name="Suzuki T."/>
            <person name="Kaneko T."/>
            <person name="Yamada M."/>
            <person name="Tabata S."/>
            <person name="Kupfer D.M."/>
            <person name="Najar F.Z."/>
            <person name="Wiley G.B."/>
            <person name="Roe B."/>
            <person name="Binnewies T.T."/>
            <person name="Ussery D.W."/>
            <person name="D'Haeze W."/>
            <person name="Herder J.D."/>
            <person name="Gevers D."/>
            <person name="Vereecke D."/>
            <person name="Holsters M."/>
            <person name="Oyaizu H."/>
        </authorList>
    </citation>
    <scope>NUCLEOTIDE SEQUENCE [LARGE SCALE GENOMIC DNA]</scope>
    <source>
        <strain evidence="3">ATCC 43989 / DSM 5975 / JCM 20966 / LMG 6465 / NBRC 14845 / NCIMB 13405 / ORS 571</strain>
    </source>
</reference>
<evidence type="ECO:0000256" key="1">
    <source>
        <dbReference type="SAM" id="Phobius"/>
    </source>
</evidence>
<keyword evidence="1" id="KW-0472">Membrane</keyword>
<organism evidence="2 3">
    <name type="scientific">Azorhizobium caulinodans (strain ATCC 43989 / DSM 5975 / JCM 20966 / LMG 6465 / NBRC 14845 / NCIMB 13405 / ORS 571)</name>
    <dbReference type="NCBI Taxonomy" id="438753"/>
    <lineage>
        <taxon>Bacteria</taxon>
        <taxon>Pseudomonadati</taxon>
        <taxon>Pseudomonadota</taxon>
        <taxon>Alphaproteobacteria</taxon>
        <taxon>Hyphomicrobiales</taxon>
        <taxon>Xanthobacteraceae</taxon>
        <taxon>Azorhizobium</taxon>
    </lineage>
</organism>
<proteinExistence type="predicted"/>
<dbReference type="HOGENOM" id="CLU_119491_1_0_5"/>
<evidence type="ECO:0000313" key="2">
    <source>
        <dbReference type="EMBL" id="BAF86446.1"/>
    </source>
</evidence>
<dbReference type="InterPro" id="IPR046740">
    <property type="entry name" value="DUF6790"/>
</dbReference>
<keyword evidence="3" id="KW-1185">Reference proteome</keyword>
<dbReference type="Pfam" id="PF20589">
    <property type="entry name" value="DUF6790"/>
    <property type="match status" value="1"/>
</dbReference>
<dbReference type="EMBL" id="AP009384">
    <property type="protein sequence ID" value="BAF86446.1"/>
    <property type="molecule type" value="Genomic_DNA"/>
</dbReference>
<dbReference type="STRING" id="438753.AZC_0448"/>
<reference evidence="2 3" key="5">
    <citation type="journal article" date="2010" name="Appl. Environ. Microbiol.">
        <title>phrR-like gene praR of Azorhizobium caulinodans ORS571 is essential for symbiosis with Sesbania rostrata and is involved in expression of reb genes.</title>
        <authorList>
            <person name="Akiba N."/>
            <person name="Aono T."/>
            <person name="Toyazaki H."/>
            <person name="Sato S."/>
            <person name="Oyaizu H."/>
        </authorList>
    </citation>
    <scope>NUCLEOTIDE SEQUENCE [LARGE SCALE GENOMIC DNA]</scope>
    <source>
        <strain evidence="3">ATCC 43989 / DSM 5975 / JCM 20966 / LMG 6465 / NBRC 14845 / NCIMB 13405 / ORS 571</strain>
    </source>
</reference>
<sequence length="151" mass="15674">MLVLLCTGLSVRRTQTRTAGFVLERLIAYILLFPVGLVGLWAALGHIVFAAQAAASIGWAPSPFQFEVGVANLGIGVAGLIGVWYRNWGYRLAVAVMTGGFLGGAAVGHVVQIVSTGNLAAGNAGPILYTDVLTPLSLLVLLALTVRSARS</sequence>
<feature type="transmembrane region" description="Helical" evidence="1">
    <location>
        <begin position="64"/>
        <end position="85"/>
    </location>
</feature>
<feature type="transmembrane region" description="Helical" evidence="1">
    <location>
        <begin position="26"/>
        <end position="44"/>
    </location>
</feature>
<evidence type="ECO:0000313" key="3">
    <source>
        <dbReference type="Proteomes" id="UP000000270"/>
    </source>
</evidence>
<feature type="transmembrane region" description="Helical" evidence="1">
    <location>
        <begin position="92"/>
        <end position="115"/>
    </location>
</feature>
<keyword evidence="1" id="KW-1133">Transmembrane helix</keyword>
<reference evidence="2 3" key="6">
    <citation type="journal article" date="2011" name="Appl. Environ. Microbiol.">
        <title>Involvement of the azorhizobial chromosome partition gene (parA) in the onset of bacteroid differentiation during Sesbania rostrata stem nodule development.</title>
        <authorList>
            <person name="Liu CT."/>
            <person name="Lee KB."/>
            <person name="Wang YS."/>
            <person name="Peng MH."/>
            <person name="Lee KT."/>
            <person name="Suzuki S."/>
            <person name="Suzuki T."/>
            <person name="Oyaizu H."/>
        </authorList>
    </citation>
    <scope>NUCLEOTIDE SEQUENCE [LARGE SCALE GENOMIC DNA]</scope>
    <source>
        <strain evidence="3">ATCC 43989 / DSM 5975 / JCM 20966 / LMG 6465 / NBRC 14845 / NCIMB 13405 / ORS 571</strain>
    </source>
</reference>
<name>A8ILY7_AZOC5</name>
<evidence type="ECO:0008006" key="4">
    <source>
        <dbReference type="Google" id="ProtNLM"/>
    </source>
</evidence>
<reference evidence="2 3" key="1">
    <citation type="journal article" date="2007" name="Appl. Environ. Microbiol.">
        <title>Rhizobial factors required for stem nodule maturation and maintenance in Sesbania rostrata-Azorhizobium caulinodans ORS571 symbiosis.</title>
        <authorList>
            <person name="Suzuki S."/>
            <person name="Aono T."/>
            <person name="Lee KB."/>
            <person name="Suzuki T."/>
            <person name="Liu CT."/>
            <person name="Miwa H."/>
            <person name="Wakao S."/>
            <person name="Iki T."/>
            <person name="Oyaizu H."/>
        </authorList>
    </citation>
    <scope>NUCLEOTIDE SEQUENCE [LARGE SCALE GENOMIC DNA]</scope>
    <source>
        <strain evidence="3">ATCC 43989 / DSM 5975 / JCM 20966 / LMG 6465 / NBRC 14845 / NCIMB 13405 / ORS 571</strain>
    </source>
</reference>
<dbReference type="KEGG" id="azc:AZC_0448"/>
<dbReference type="eggNOG" id="ENOG50335JP">
    <property type="taxonomic scope" value="Bacteria"/>
</dbReference>
<gene>
    <name evidence="2" type="ordered locus">AZC_0448</name>
</gene>
<protein>
    <recommendedName>
        <fullName evidence="4">Transmembrane protein</fullName>
    </recommendedName>
</protein>
<keyword evidence="1" id="KW-0812">Transmembrane</keyword>
<reference evidence="3" key="2">
    <citation type="submission" date="2007-04" db="EMBL/GenBank/DDBJ databases">
        <title>Complete genome sequence of the nitrogen-fixing bacterium Azorhizobium caulinodans ORS571.</title>
        <authorList>
            <person name="Lee K.B."/>
            <person name="Backer P.D."/>
            <person name="Aono T."/>
            <person name="Liu C.T."/>
            <person name="Suzuki S."/>
            <person name="Suzuki T."/>
            <person name="Kaneko T."/>
            <person name="Yamada M."/>
            <person name="Tabata S."/>
            <person name="Kupfer D.M."/>
            <person name="Najar F.Z."/>
            <person name="Wiley G.B."/>
            <person name="Roe B."/>
            <person name="Binnewies T."/>
            <person name="Ussery D."/>
            <person name="Vereecke D."/>
            <person name="Gevers D."/>
            <person name="Holsters M."/>
            <person name="Oyaizu H."/>
        </authorList>
    </citation>
    <scope>NUCLEOTIDE SEQUENCE [LARGE SCALE GENOMIC DNA]</scope>
    <source>
        <strain evidence="3">ATCC 43989 / DSM 5975 / JCM 20966 / LMG 6465 / NBRC 14845 / NCIMB 13405 / ORS 571</strain>
    </source>
</reference>
<dbReference type="AlphaFoldDB" id="A8ILY7"/>
<dbReference type="Proteomes" id="UP000000270">
    <property type="component" value="Chromosome"/>
</dbReference>
<accession>A8ILY7</accession>